<dbReference type="SUPFAM" id="SSF52540">
    <property type="entry name" value="P-loop containing nucleoside triphosphate hydrolases"/>
    <property type="match status" value="1"/>
</dbReference>
<evidence type="ECO:0000313" key="6">
    <source>
        <dbReference type="Proteomes" id="UP000622797"/>
    </source>
</evidence>
<evidence type="ECO:0000259" key="4">
    <source>
        <dbReference type="Pfam" id="PF00271"/>
    </source>
</evidence>
<sequence length="624" mass="69480">MSINWNMIPYKRTREISEGTSQTNDGLVLYNDSYASSQSPSSTLIICYGALNDAAAQYLDSAITPDDTELTNCKNFYRFPIREEGKDFVLQNSGNETFCVLDLRSISRLTALNGLQSIQLEALAATNDLSKRRKNIKKRQTFSVSINIFGPQDVASEVASRLSRVSAFLQHPKSLEPEIVHSNSQYFRLPDVNENMSDYVGVGNTMPSTAYGGIIADVMGLEEHEMFYQGEHSMNVDETLTGATLVVVTSVHRDGLDVLGQMNWYRIVPLDQKPSFETVSRCIQSHNQSKMVHDRNPYPKQTGGTGITGIIPPAPSVSLEINISQQHPGTIIRRRAELCQTTPHEIDEVVSGTSNIKKYNILFTTILKMRMLCNKGTLPASGPSTYLSPQKPSAKCERCSEINEDDALLLESFSFCPDCDRPLHLSSPHPELRLSPMPDYNMENEMIPQQASSVGPHSTKLSAVVNQVYRHGIGAKHIGFSYWTSTLDALGQLFNLAGIPLVQIDGRTSYTERSNRLNKFRQDSRVIVLLMSIETGAVGATVEEQAVARALRMGQTKEVKIFRYIMKNTVEEVHNLQPQTPEKADTQQNIISLQKKKKKLATFTFDGDDEGVQEKLKASETVVI</sequence>
<keyword evidence="1" id="KW-0547">Nucleotide-binding</keyword>
<reference evidence="5" key="2">
    <citation type="submission" date="2020-05" db="EMBL/GenBank/DDBJ databases">
        <authorList>
            <person name="Kim H.-S."/>
            <person name="Proctor R.H."/>
            <person name="Brown D.W."/>
        </authorList>
    </citation>
    <scope>NUCLEOTIDE SEQUENCE</scope>
    <source>
        <strain evidence="5">NRRL 20472</strain>
    </source>
</reference>
<keyword evidence="6" id="KW-1185">Reference proteome</keyword>
<proteinExistence type="predicted"/>
<dbReference type="Proteomes" id="UP000622797">
    <property type="component" value="Unassembled WGS sequence"/>
</dbReference>
<evidence type="ECO:0000313" key="5">
    <source>
        <dbReference type="EMBL" id="KAF4950907.1"/>
    </source>
</evidence>
<dbReference type="AlphaFoldDB" id="A0A8H4T419"/>
<dbReference type="Gene3D" id="3.40.50.300">
    <property type="entry name" value="P-loop containing nucleotide triphosphate hydrolases"/>
    <property type="match status" value="1"/>
</dbReference>
<feature type="domain" description="Helicase C-terminal" evidence="4">
    <location>
        <begin position="462"/>
        <end position="543"/>
    </location>
</feature>
<evidence type="ECO:0000256" key="3">
    <source>
        <dbReference type="ARBA" id="ARBA00022840"/>
    </source>
</evidence>
<dbReference type="GO" id="GO:0016787">
    <property type="term" value="F:hydrolase activity"/>
    <property type="evidence" value="ECO:0007669"/>
    <property type="project" value="UniProtKB-KW"/>
</dbReference>
<evidence type="ECO:0000256" key="1">
    <source>
        <dbReference type="ARBA" id="ARBA00022741"/>
    </source>
</evidence>
<evidence type="ECO:0000256" key="2">
    <source>
        <dbReference type="ARBA" id="ARBA00022801"/>
    </source>
</evidence>
<dbReference type="GO" id="GO:0005524">
    <property type="term" value="F:ATP binding"/>
    <property type="evidence" value="ECO:0007669"/>
    <property type="project" value="UniProtKB-KW"/>
</dbReference>
<dbReference type="GO" id="GO:0006281">
    <property type="term" value="P:DNA repair"/>
    <property type="evidence" value="ECO:0007669"/>
    <property type="project" value="TreeGrafter"/>
</dbReference>
<dbReference type="CDD" id="cd18793">
    <property type="entry name" value="SF2_C_SNF"/>
    <property type="match status" value="1"/>
</dbReference>
<dbReference type="Pfam" id="PF00271">
    <property type="entry name" value="Helicase_C"/>
    <property type="match status" value="1"/>
</dbReference>
<dbReference type="PANTHER" id="PTHR45626">
    <property type="entry name" value="TRANSCRIPTION TERMINATION FACTOR 2-RELATED"/>
    <property type="match status" value="1"/>
</dbReference>
<comment type="caution">
    <text evidence="5">The sequence shown here is derived from an EMBL/GenBank/DDBJ whole genome shotgun (WGS) entry which is preliminary data.</text>
</comment>
<organism evidence="5 6">
    <name type="scientific">Fusarium sarcochroum</name>
    <dbReference type="NCBI Taxonomy" id="1208366"/>
    <lineage>
        <taxon>Eukaryota</taxon>
        <taxon>Fungi</taxon>
        <taxon>Dikarya</taxon>
        <taxon>Ascomycota</taxon>
        <taxon>Pezizomycotina</taxon>
        <taxon>Sordariomycetes</taxon>
        <taxon>Hypocreomycetidae</taxon>
        <taxon>Hypocreales</taxon>
        <taxon>Nectriaceae</taxon>
        <taxon>Fusarium</taxon>
        <taxon>Fusarium lateritium species complex</taxon>
    </lineage>
</organism>
<dbReference type="GO" id="GO:0008094">
    <property type="term" value="F:ATP-dependent activity, acting on DNA"/>
    <property type="evidence" value="ECO:0007669"/>
    <property type="project" value="TreeGrafter"/>
</dbReference>
<dbReference type="OrthoDB" id="448448at2759"/>
<dbReference type="PANTHER" id="PTHR45626:SF22">
    <property type="entry name" value="DNA REPAIR PROTEIN RAD5"/>
    <property type="match status" value="1"/>
</dbReference>
<gene>
    <name evidence="5" type="ORF">FSARC_13066</name>
</gene>
<dbReference type="InterPro" id="IPR001650">
    <property type="entry name" value="Helicase_C-like"/>
</dbReference>
<dbReference type="GO" id="GO:0005634">
    <property type="term" value="C:nucleus"/>
    <property type="evidence" value="ECO:0007669"/>
    <property type="project" value="TreeGrafter"/>
</dbReference>
<protein>
    <recommendedName>
        <fullName evidence="4">Helicase C-terminal domain-containing protein</fullName>
    </recommendedName>
</protein>
<reference evidence="5" key="1">
    <citation type="journal article" date="2020" name="BMC Genomics">
        <title>Correction to: Identification and distribution of gene clusters required for synthesis of sphingolipid metabolism inhibitors in diverse species of the filamentous fungus Fusarium.</title>
        <authorList>
            <person name="Kim H.S."/>
            <person name="Lohmar J.M."/>
            <person name="Busman M."/>
            <person name="Brown D.W."/>
            <person name="Naumann T.A."/>
            <person name="Divon H.H."/>
            <person name="Lysoe E."/>
            <person name="Uhlig S."/>
            <person name="Proctor R.H."/>
        </authorList>
    </citation>
    <scope>NUCLEOTIDE SEQUENCE</scope>
    <source>
        <strain evidence="5">NRRL 20472</strain>
    </source>
</reference>
<dbReference type="InterPro" id="IPR050628">
    <property type="entry name" value="SNF2_RAD54_helicase_TF"/>
</dbReference>
<accession>A0A8H4T419</accession>
<name>A0A8H4T419_9HYPO</name>
<dbReference type="InterPro" id="IPR027417">
    <property type="entry name" value="P-loop_NTPase"/>
</dbReference>
<dbReference type="InterPro" id="IPR049730">
    <property type="entry name" value="SNF2/RAD54-like_C"/>
</dbReference>
<keyword evidence="2" id="KW-0378">Hydrolase</keyword>
<dbReference type="EMBL" id="JABEXW010000942">
    <property type="protein sequence ID" value="KAF4950907.1"/>
    <property type="molecule type" value="Genomic_DNA"/>
</dbReference>
<keyword evidence="3" id="KW-0067">ATP-binding</keyword>